<dbReference type="KEGG" id="sfiy:F0344_22125"/>
<keyword evidence="3" id="KW-1185">Reference proteome</keyword>
<organism evidence="2 3">
    <name type="scientific">Streptomyces finlayi</name>
    <dbReference type="NCBI Taxonomy" id="67296"/>
    <lineage>
        <taxon>Bacteria</taxon>
        <taxon>Bacillati</taxon>
        <taxon>Actinomycetota</taxon>
        <taxon>Actinomycetes</taxon>
        <taxon>Kitasatosporales</taxon>
        <taxon>Streptomycetaceae</taxon>
        <taxon>Streptomyces</taxon>
    </lineage>
</organism>
<reference evidence="3" key="1">
    <citation type="submission" date="2019-10" db="EMBL/GenBank/DDBJ databases">
        <title>Antimicrobial potential of Antarctic Bacteria.</title>
        <authorList>
            <person name="Benaud N."/>
            <person name="Edwards R.J."/>
            <person name="Ferrari B.C."/>
        </authorList>
    </citation>
    <scope>NUCLEOTIDE SEQUENCE [LARGE SCALE GENOMIC DNA]</scope>
    <source>
        <strain evidence="3">NBSH44</strain>
    </source>
</reference>
<dbReference type="Proteomes" id="UP000515307">
    <property type="component" value="Chromosome"/>
</dbReference>
<gene>
    <name evidence="2" type="ORF">F0344_22125</name>
</gene>
<sequence>MPSVKGLLEERERAARQRVELLREEAERVLAALREAEAFWERKVVALEEVDDALAVGPESVAGGGVEVEDVLSAPPVVAGSVVPQWREGLSVSALTPDYQRIIGVLAGREADGADGDRSMICREIAAGLGLELVPAKVEGVRSKAKKMVARGWLIEVRAGRFTLADGLRGDGS</sequence>
<dbReference type="RefSeq" id="WP_185300447.1">
    <property type="nucleotide sequence ID" value="NZ_CP045702.1"/>
</dbReference>
<dbReference type="EMBL" id="CP045702">
    <property type="protein sequence ID" value="QNE76953.1"/>
    <property type="molecule type" value="Genomic_DNA"/>
</dbReference>
<evidence type="ECO:0000256" key="1">
    <source>
        <dbReference type="SAM" id="Coils"/>
    </source>
</evidence>
<keyword evidence="1" id="KW-0175">Coiled coil</keyword>
<protein>
    <submittedName>
        <fullName evidence="2">Uncharacterized protein</fullName>
    </submittedName>
</protein>
<proteinExistence type="predicted"/>
<accession>A0A7G7BNN8</accession>
<evidence type="ECO:0000313" key="2">
    <source>
        <dbReference type="EMBL" id="QNE76953.1"/>
    </source>
</evidence>
<dbReference type="AlphaFoldDB" id="A0A7G7BNN8"/>
<feature type="coiled-coil region" evidence="1">
    <location>
        <begin position="4"/>
        <end position="43"/>
    </location>
</feature>
<name>A0A7G7BNN8_9ACTN</name>
<evidence type="ECO:0000313" key="3">
    <source>
        <dbReference type="Proteomes" id="UP000515307"/>
    </source>
</evidence>